<dbReference type="RefSeq" id="WP_137165207.1">
    <property type="nucleotide sequence ID" value="NZ_CP012915.1"/>
</dbReference>
<dbReference type="Proteomes" id="UP001277471">
    <property type="component" value="Unassembled WGS sequence"/>
</dbReference>
<feature type="compositionally biased region" description="Basic residues" evidence="1">
    <location>
        <begin position="188"/>
        <end position="197"/>
    </location>
</feature>
<protein>
    <submittedName>
        <fullName evidence="2">Uncharacterized protein</fullName>
    </submittedName>
</protein>
<name>A0ABU4P421_AZOBR</name>
<dbReference type="GeneID" id="56452925"/>
<comment type="caution">
    <text evidence="2">The sequence shown here is derived from an EMBL/GenBank/DDBJ whole genome shotgun (WGS) entry which is preliminary data.</text>
</comment>
<accession>A0ABU4P421</accession>
<evidence type="ECO:0000313" key="2">
    <source>
        <dbReference type="EMBL" id="MDX5951491.1"/>
    </source>
</evidence>
<organism evidence="2 3">
    <name type="scientific">Azospirillum brasilense</name>
    <dbReference type="NCBI Taxonomy" id="192"/>
    <lineage>
        <taxon>Bacteria</taxon>
        <taxon>Pseudomonadati</taxon>
        <taxon>Pseudomonadota</taxon>
        <taxon>Alphaproteobacteria</taxon>
        <taxon>Rhodospirillales</taxon>
        <taxon>Azospirillaceae</taxon>
        <taxon>Azospirillum</taxon>
    </lineage>
</organism>
<evidence type="ECO:0000256" key="1">
    <source>
        <dbReference type="SAM" id="MobiDB-lite"/>
    </source>
</evidence>
<evidence type="ECO:0000313" key="3">
    <source>
        <dbReference type="Proteomes" id="UP001277471"/>
    </source>
</evidence>
<proteinExistence type="predicted"/>
<sequence>MTPWEHHADLTRERLITIAQLIKRGRNDALDRYDPSIGCTGWTLGCEAFSFQKHQIAEASLSIDWLEVLNPSMQFVFNIGSVPVRFYRGEPDDPNTRTLKQSYSELRQFSLFCTEELVNLTEQSLYRFAVETDIDGSLMAVTFVVLNGETPVLTWQVPLDEPVSKISPLWVEGSDGVDLPAPSVGIPAKKKRDGTSE</sequence>
<gene>
    <name evidence="2" type="ORF">SIM66_09835</name>
</gene>
<keyword evidence="3" id="KW-1185">Reference proteome</keyword>
<reference evidence="2 3" key="1">
    <citation type="submission" date="2023-11" db="EMBL/GenBank/DDBJ databases">
        <title>MicrobeMod: A computational toolkit for identifying prokaryotic methylation and restriction-modification with nanopore sequencing.</title>
        <authorList>
            <person name="Crits-Christoph A."/>
            <person name="Kang S.C."/>
            <person name="Lee H."/>
            <person name="Ostrov N."/>
        </authorList>
    </citation>
    <scope>NUCLEOTIDE SEQUENCE [LARGE SCALE GENOMIC DNA]</scope>
    <source>
        <strain evidence="2 3">ATCC 29145</strain>
    </source>
</reference>
<dbReference type="EMBL" id="JAWXYC010000003">
    <property type="protein sequence ID" value="MDX5951491.1"/>
    <property type="molecule type" value="Genomic_DNA"/>
</dbReference>
<feature type="region of interest" description="Disordered" evidence="1">
    <location>
        <begin position="174"/>
        <end position="197"/>
    </location>
</feature>